<dbReference type="Pfam" id="PF04577">
    <property type="entry name" value="Glyco_transf_61"/>
    <property type="match status" value="1"/>
</dbReference>
<dbReference type="AlphaFoldDB" id="A0A841GTS6"/>
<evidence type="ECO:0000313" key="5">
    <source>
        <dbReference type="EMBL" id="MBB6068578.1"/>
    </source>
</evidence>
<feature type="domain" description="Glycosyltransferase 61 catalytic" evidence="4">
    <location>
        <begin position="140"/>
        <end position="308"/>
    </location>
</feature>
<reference evidence="5 6" key="1">
    <citation type="submission" date="2020-08" db="EMBL/GenBank/DDBJ databases">
        <title>Genomic Encyclopedia of Type Strains, Phase IV (KMG-IV): sequencing the most valuable type-strain genomes for metagenomic binning, comparative biology and taxonomic classification.</title>
        <authorList>
            <person name="Goeker M."/>
        </authorList>
    </citation>
    <scope>NUCLEOTIDE SEQUENCE [LARGE SCALE GENOMIC DNA]</scope>
    <source>
        <strain evidence="5 6">DSM 29007</strain>
    </source>
</reference>
<comment type="caution">
    <text evidence="5">The sequence shown here is derived from an EMBL/GenBank/DDBJ whole genome shotgun (WGS) entry which is preliminary data.</text>
</comment>
<gene>
    <name evidence="5" type="ORF">HNQ61_000189</name>
</gene>
<dbReference type="Proteomes" id="UP000582837">
    <property type="component" value="Unassembled WGS sequence"/>
</dbReference>
<dbReference type="EMBL" id="JACHIA010000001">
    <property type="protein sequence ID" value="MBB6068578.1"/>
    <property type="molecule type" value="Genomic_DNA"/>
</dbReference>
<evidence type="ECO:0000256" key="1">
    <source>
        <dbReference type="ARBA" id="ARBA00022676"/>
    </source>
</evidence>
<keyword evidence="6" id="KW-1185">Reference proteome</keyword>
<evidence type="ECO:0000259" key="4">
    <source>
        <dbReference type="Pfam" id="PF04577"/>
    </source>
</evidence>
<proteinExistence type="predicted"/>
<dbReference type="PANTHER" id="PTHR20961">
    <property type="entry name" value="GLYCOSYLTRANSFERASE"/>
    <property type="match status" value="1"/>
</dbReference>
<evidence type="ECO:0000313" key="6">
    <source>
        <dbReference type="Proteomes" id="UP000582837"/>
    </source>
</evidence>
<accession>A0A841GTS6</accession>
<keyword evidence="3" id="KW-0325">Glycoprotein</keyword>
<keyword evidence="1" id="KW-0328">Glycosyltransferase</keyword>
<name>A0A841GTS6_9BACT</name>
<organism evidence="5 6">
    <name type="scientific">Longimicrobium terrae</name>
    <dbReference type="NCBI Taxonomy" id="1639882"/>
    <lineage>
        <taxon>Bacteria</taxon>
        <taxon>Pseudomonadati</taxon>
        <taxon>Gemmatimonadota</taxon>
        <taxon>Longimicrobiia</taxon>
        <taxon>Longimicrobiales</taxon>
        <taxon>Longimicrobiaceae</taxon>
        <taxon>Longimicrobium</taxon>
    </lineage>
</organism>
<dbReference type="InterPro" id="IPR049625">
    <property type="entry name" value="Glyco_transf_61_cat"/>
</dbReference>
<protein>
    <submittedName>
        <fullName evidence="5">Capsular polysaccharide biosynthesis protein</fullName>
    </submittedName>
</protein>
<sequence>MSGDGPAGLRGAVRALLGRGGPPRKWRATADAVARGEAVWHPARPAEAAVCAPAAVHGGGVMEWSGPVADTFPALGVVEIAGAALAGPHGWAFTRGGHLLPELTWFGGDVAAMRLPRSRETERLRGVCLSLASDSASRNYSHFLLDALPRLGVFLDAGFALSAMDHVLCPVPPSANAERILGRAGIDPARIVWARPGVSYRPDVALVPAFPGLRRNVPAWVPAFLRGMMAPLPPPSGRRLWVTRRGGQRTIANEAEIEPVLARHGFEVYEPGSHPDQPEDFASASVVAGPHGAALSNLAFCAPETAVLEVVPSDHRYPHYYSLSCAAGLRYACLPAPSAGTRPAGTAGPSPFDCTVDPVALDDALWRLTDGP</sequence>
<evidence type="ECO:0000256" key="2">
    <source>
        <dbReference type="ARBA" id="ARBA00022679"/>
    </source>
</evidence>
<dbReference type="InterPro" id="IPR007657">
    <property type="entry name" value="Glycosyltransferase_61"/>
</dbReference>
<evidence type="ECO:0000256" key="3">
    <source>
        <dbReference type="ARBA" id="ARBA00023180"/>
    </source>
</evidence>
<dbReference type="RefSeq" id="WP_170030781.1">
    <property type="nucleotide sequence ID" value="NZ_JABDTL010000001.1"/>
</dbReference>
<dbReference type="GO" id="GO:0016757">
    <property type="term" value="F:glycosyltransferase activity"/>
    <property type="evidence" value="ECO:0007669"/>
    <property type="project" value="UniProtKB-KW"/>
</dbReference>
<keyword evidence="2" id="KW-0808">Transferase</keyword>